<dbReference type="KEGG" id="bban:J4G43_002385"/>
<dbReference type="EMBL" id="JACBFH010000001">
    <property type="protein sequence ID" value="NYY90106.1"/>
    <property type="molecule type" value="Genomic_DNA"/>
</dbReference>
<evidence type="ECO:0000313" key="2">
    <source>
        <dbReference type="EMBL" id="NYY90106.1"/>
    </source>
</evidence>
<evidence type="ECO:0000313" key="4">
    <source>
        <dbReference type="EMBL" id="UGX93842.1"/>
    </source>
</evidence>
<sequence length="114" mass="12420">MKFSEFKTGPARSVLAGLGRDWVAILDEANSFEELRREIVFHNDADVGRFGAAVRRYAGKCSSGEYRLLLAICALADFGHVADELAAGRAWQDITRGCDLRFRAAIAACVEAAP</sequence>
<proteinExistence type="predicted"/>
<dbReference type="Proteomes" id="UP000564836">
    <property type="component" value="Chromosome"/>
</dbReference>
<reference evidence="5 6" key="4">
    <citation type="journal article" date="2022" name="Int. J. Syst. Evol. Microbiol.">
        <title>Strains of Bradyrhizobium barranii sp. nov. associated with legumes native to Canada are symbionts of soybeans and belong to different subspecies (subsp. barranii subsp. nov. and subsp. apii subsp. nov.) and symbiovars (sv. glycinearum and sv. septentrionale).</title>
        <authorList>
            <person name="Bromfield E.S.P."/>
            <person name="Cloutier S."/>
            <person name="Wasai-Hara S."/>
            <person name="Minamisawa K."/>
        </authorList>
    </citation>
    <scope>NUCLEOTIDE SEQUENCE [LARGE SCALE GENOMIC DNA]</scope>
    <source>
        <strain evidence="4 6">144S4</strain>
        <strain evidence="5">323S2</strain>
    </source>
</reference>
<evidence type="ECO:0000313" key="5">
    <source>
        <dbReference type="Proteomes" id="UP000564836"/>
    </source>
</evidence>
<dbReference type="EMBL" id="CP088280">
    <property type="protein sequence ID" value="UGX93842.1"/>
    <property type="molecule type" value="Genomic_DNA"/>
</dbReference>
<organism evidence="2">
    <name type="scientific">Bradyrhizobium barranii subsp. barranii</name>
    <dbReference type="NCBI Taxonomy" id="2823807"/>
    <lineage>
        <taxon>Bacteria</taxon>
        <taxon>Pseudomonadati</taxon>
        <taxon>Pseudomonadota</taxon>
        <taxon>Alphaproteobacteria</taxon>
        <taxon>Hyphomicrobiales</taxon>
        <taxon>Nitrobacteraceae</taxon>
        <taxon>Bradyrhizobium</taxon>
        <taxon>Bradyrhizobium barranii</taxon>
    </lineage>
</organism>
<dbReference type="EMBL" id="CP086136">
    <property type="protein sequence ID" value="UEM13222.1"/>
    <property type="molecule type" value="Genomic_DNA"/>
</dbReference>
<evidence type="ECO:0000313" key="1">
    <source>
        <dbReference type="EMBL" id="MBO1860291.1"/>
    </source>
</evidence>
<gene>
    <name evidence="4" type="ORF">G6321_00051140</name>
    <name evidence="2" type="ORF">G6321_17265</name>
    <name evidence="3" type="ORF">J4G43_002385</name>
    <name evidence="1" type="ORF">J4G43_04635</name>
</gene>
<reference evidence="4 5" key="1">
    <citation type="journal article" date="2017" name="Syst. Appl. Microbiol.">
        <title>Soybeans inoculated with root zone soils of Canadian native legumes harbour diverse and novel Bradyrhizobium spp. that possess agricultural potential.</title>
        <authorList>
            <person name="Bromfield E.S.P."/>
            <person name="Cloutier S."/>
            <person name="Tambong J.T."/>
            <person name="Tran Thi T.V."/>
        </authorList>
    </citation>
    <scope>NUCLEOTIDE SEQUENCE [LARGE SCALE GENOMIC DNA]</scope>
    <source>
        <strain evidence="4 5">323S2</strain>
    </source>
</reference>
<reference evidence="1" key="3">
    <citation type="submission" date="2021-03" db="EMBL/GenBank/DDBJ databases">
        <title>Whole Genome Sequence of Bradyrhizobium sp. Strain 144S4.</title>
        <authorList>
            <person name="Bromfield E.S.P."/>
            <person name="Cloutier S."/>
        </authorList>
    </citation>
    <scope>NUCLEOTIDE SEQUENCE [LARGE SCALE GENOMIC DNA]</scope>
    <source>
        <strain evidence="1">144S4</strain>
    </source>
</reference>
<reference evidence="2" key="2">
    <citation type="submission" date="2020-06" db="EMBL/GenBank/DDBJ databases">
        <title>Whole Genome Sequence of Bradyrhizobium sp. Strain 323S2.</title>
        <authorList>
            <person name="Bromfield E.S.P."/>
        </authorList>
    </citation>
    <scope>NUCLEOTIDE SEQUENCE [LARGE SCALE GENOMIC DNA]</scope>
    <source>
        <strain evidence="2">323S2</strain>
    </source>
</reference>
<evidence type="ECO:0000313" key="3">
    <source>
        <dbReference type="EMBL" id="UEM13222.1"/>
    </source>
</evidence>
<protein>
    <submittedName>
        <fullName evidence="2">Uncharacterized protein</fullName>
    </submittedName>
</protein>
<dbReference type="RefSeq" id="WP_028149974.1">
    <property type="nucleotide sequence ID" value="NZ_CP086136.1"/>
</dbReference>
<dbReference type="Proteomes" id="UP000664702">
    <property type="component" value="Chromosome"/>
</dbReference>
<dbReference type="AlphaFoldDB" id="A0A7Z0TMX7"/>
<evidence type="ECO:0000313" key="6">
    <source>
        <dbReference type="Proteomes" id="UP000664702"/>
    </source>
</evidence>
<name>A0A7Z0TMX7_9BRAD</name>
<dbReference type="EMBL" id="JAGEMI010000001">
    <property type="protein sequence ID" value="MBO1860291.1"/>
    <property type="molecule type" value="Genomic_DNA"/>
</dbReference>
<accession>A0A7Z0TMX7</accession>